<feature type="region of interest" description="Disordered" evidence="8">
    <location>
        <begin position="86"/>
        <end position="119"/>
    </location>
</feature>
<evidence type="ECO:0000259" key="10">
    <source>
        <dbReference type="PROSITE" id="PS51826"/>
    </source>
</evidence>
<dbReference type="SUPFAM" id="SSF51230">
    <property type="entry name" value="Single hybrid motif"/>
    <property type="match status" value="1"/>
</dbReference>
<dbReference type="CDD" id="cd06849">
    <property type="entry name" value="lipoyl_domain"/>
    <property type="match status" value="1"/>
</dbReference>
<dbReference type="InterPro" id="IPR000089">
    <property type="entry name" value="Biotin_lipoyl"/>
</dbReference>
<dbReference type="KEGG" id="blq:L21SP5_01196"/>
<dbReference type="Pfam" id="PF02817">
    <property type="entry name" value="E3_binding"/>
    <property type="match status" value="1"/>
</dbReference>
<evidence type="ECO:0000256" key="7">
    <source>
        <dbReference type="RuleBase" id="RU003423"/>
    </source>
</evidence>
<dbReference type="OrthoDB" id="9805770at2"/>
<keyword evidence="6 7" id="KW-0012">Acyltransferase</keyword>
<comment type="similarity">
    <text evidence="2 7">Belongs to the 2-oxoacid dehydrogenase family.</text>
</comment>
<dbReference type="InterPro" id="IPR023213">
    <property type="entry name" value="CAT-like_dom_sf"/>
</dbReference>
<evidence type="ECO:0000313" key="11">
    <source>
        <dbReference type="EMBL" id="ALO14851.1"/>
    </source>
</evidence>
<dbReference type="InterPro" id="IPR011053">
    <property type="entry name" value="Single_hybrid_motif"/>
</dbReference>
<dbReference type="PANTHER" id="PTHR43178">
    <property type="entry name" value="DIHYDROLIPOAMIDE ACETYLTRANSFERASE COMPONENT OF PYRUVATE DEHYDROGENASE COMPLEX"/>
    <property type="match status" value="1"/>
</dbReference>
<dbReference type="InterPro" id="IPR050743">
    <property type="entry name" value="2-oxoacid_DH_E2_comp"/>
</dbReference>
<dbReference type="GO" id="GO:0005737">
    <property type="term" value="C:cytoplasm"/>
    <property type="evidence" value="ECO:0007669"/>
    <property type="project" value="TreeGrafter"/>
</dbReference>
<dbReference type="PROSITE" id="PS50968">
    <property type="entry name" value="BIOTINYL_LIPOYL"/>
    <property type="match status" value="1"/>
</dbReference>
<dbReference type="Pfam" id="PF00198">
    <property type="entry name" value="2-oxoacid_dh"/>
    <property type="match status" value="1"/>
</dbReference>
<evidence type="ECO:0000256" key="4">
    <source>
        <dbReference type="ARBA" id="ARBA00022679"/>
    </source>
</evidence>
<dbReference type="InterPro" id="IPR004167">
    <property type="entry name" value="PSBD"/>
</dbReference>
<dbReference type="GO" id="GO:0016407">
    <property type="term" value="F:acetyltransferase activity"/>
    <property type="evidence" value="ECO:0007669"/>
    <property type="project" value="TreeGrafter"/>
</dbReference>
<dbReference type="GO" id="GO:0031405">
    <property type="term" value="F:lipoic acid binding"/>
    <property type="evidence" value="ECO:0007669"/>
    <property type="project" value="TreeGrafter"/>
</dbReference>
<feature type="compositionally biased region" description="Acidic residues" evidence="8">
    <location>
        <begin position="86"/>
        <end position="97"/>
    </location>
</feature>
<dbReference type="InterPro" id="IPR003016">
    <property type="entry name" value="2-oxoA_DH_lipoyl-BS"/>
</dbReference>
<evidence type="ECO:0000256" key="3">
    <source>
        <dbReference type="ARBA" id="ARBA00011484"/>
    </source>
</evidence>
<comment type="cofactor">
    <cofactor evidence="1 7">
        <name>(R)-lipoate</name>
        <dbReference type="ChEBI" id="CHEBI:83088"/>
    </cofactor>
</comment>
<feature type="compositionally biased region" description="Polar residues" evidence="8">
    <location>
        <begin position="183"/>
        <end position="201"/>
    </location>
</feature>
<keyword evidence="5 7" id="KW-0450">Lipoyl</keyword>
<feature type="compositionally biased region" description="Basic and acidic residues" evidence="8">
    <location>
        <begin position="100"/>
        <end position="118"/>
    </location>
</feature>
<accession>A0A0S2HXP0</accession>
<dbReference type="InterPro" id="IPR001078">
    <property type="entry name" value="2-oxoacid_DH_actylTfrase"/>
</dbReference>
<dbReference type="Proteomes" id="UP000064893">
    <property type="component" value="Chromosome"/>
</dbReference>
<dbReference type="FunFam" id="3.30.559.10:FF:000007">
    <property type="entry name" value="Dihydrolipoamide acetyltransferase component of pyruvate dehydrogenase complex"/>
    <property type="match status" value="1"/>
</dbReference>
<dbReference type="Gene3D" id="4.10.320.10">
    <property type="entry name" value="E3-binding domain"/>
    <property type="match status" value="1"/>
</dbReference>
<dbReference type="STRING" id="1307839.L21SP5_01196"/>
<evidence type="ECO:0000256" key="8">
    <source>
        <dbReference type="SAM" id="MobiDB-lite"/>
    </source>
</evidence>
<evidence type="ECO:0000256" key="1">
    <source>
        <dbReference type="ARBA" id="ARBA00001938"/>
    </source>
</evidence>
<protein>
    <recommendedName>
        <fullName evidence="7">Dihydrolipoamide acetyltransferase component of pyruvate dehydrogenase complex</fullName>
        <ecNumber evidence="7">2.3.1.-</ecNumber>
    </recommendedName>
</protein>
<evidence type="ECO:0000256" key="5">
    <source>
        <dbReference type="ARBA" id="ARBA00022823"/>
    </source>
</evidence>
<dbReference type="SUPFAM" id="SSF47005">
    <property type="entry name" value="Peripheral subunit-binding domain of 2-oxo acid dehydrogenase complex"/>
    <property type="match status" value="1"/>
</dbReference>
<keyword evidence="12" id="KW-1185">Reference proteome</keyword>
<evidence type="ECO:0000256" key="2">
    <source>
        <dbReference type="ARBA" id="ARBA00007317"/>
    </source>
</evidence>
<keyword evidence="4 7" id="KW-0808">Transferase</keyword>
<sequence>MVKVKILLPAMGEGVIEATITQWLKQVGEQVEEDDPIVEIATDKVDSEIPAPVSGKLTRQLFSENDVPKVGDLIAVIEAESAGDVDESLILTDDDSGTAEPEKTLDEPAKPEVEKQAEEIEADISPDKQESHAFNSADFLSPLVKSIAKAENISFEQLKQIKGTGLNGRITKDDVLDWLNSPQARSAPKQSSGHTSATISQEPAPAPGVSVPSLPGDEITEMGRMRKLIADHMVTSKRVSPHVTSFVEVDVTNIVNWRNQHKADFQEKHNEKLTYTPIFTEAVLKSIADFPMINVSVSGTKIIRHKQVNIGMATALPSGDLIVPVIKQADEKNLVGLARSVNDLAARARNNKLKPDEIKGGTFTITNVGTFNNLTGTPVINQPEAAILALGAIKKKPAVIETPSGDTIGIRHIMILAMSYDHRIVDGALGGMFIDRVGKYLEDFDVNRSI</sequence>
<feature type="domain" description="Peripheral subunit-binding (PSBD)" evidence="10">
    <location>
        <begin position="139"/>
        <end position="179"/>
    </location>
</feature>
<organism evidence="11 12">
    <name type="scientific">Salinivirga cyanobacteriivorans</name>
    <dbReference type="NCBI Taxonomy" id="1307839"/>
    <lineage>
        <taxon>Bacteria</taxon>
        <taxon>Pseudomonadati</taxon>
        <taxon>Bacteroidota</taxon>
        <taxon>Bacteroidia</taxon>
        <taxon>Bacteroidales</taxon>
        <taxon>Salinivirgaceae</taxon>
        <taxon>Salinivirga</taxon>
    </lineage>
</organism>
<name>A0A0S2HXP0_9BACT</name>
<gene>
    <name evidence="11" type="primary">pdhC_2</name>
    <name evidence="11" type="ORF">L21SP5_01196</name>
</gene>
<feature type="domain" description="Lipoyl-binding" evidence="9">
    <location>
        <begin position="3"/>
        <end position="78"/>
    </location>
</feature>
<dbReference type="PANTHER" id="PTHR43178:SF5">
    <property type="entry name" value="LIPOAMIDE ACYLTRANSFERASE COMPONENT OF BRANCHED-CHAIN ALPHA-KETO ACID DEHYDROGENASE COMPLEX, MITOCHONDRIAL"/>
    <property type="match status" value="1"/>
</dbReference>
<evidence type="ECO:0000313" key="12">
    <source>
        <dbReference type="Proteomes" id="UP000064893"/>
    </source>
</evidence>
<dbReference type="PROSITE" id="PS51826">
    <property type="entry name" value="PSBD"/>
    <property type="match status" value="1"/>
</dbReference>
<dbReference type="EMBL" id="CP013118">
    <property type="protein sequence ID" value="ALO14851.1"/>
    <property type="molecule type" value="Genomic_DNA"/>
</dbReference>
<dbReference type="EC" id="2.3.1.-" evidence="7"/>
<dbReference type="PATRIC" id="fig|1307839.3.peg.1283"/>
<dbReference type="PROSITE" id="PS00189">
    <property type="entry name" value="LIPOYL"/>
    <property type="match status" value="1"/>
</dbReference>
<evidence type="ECO:0000259" key="9">
    <source>
        <dbReference type="PROSITE" id="PS50968"/>
    </source>
</evidence>
<proteinExistence type="inferred from homology"/>
<dbReference type="InterPro" id="IPR036625">
    <property type="entry name" value="E3-bd_dom_sf"/>
</dbReference>
<dbReference type="AlphaFoldDB" id="A0A0S2HXP0"/>
<keyword evidence="11" id="KW-0670">Pyruvate</keyword>
<dbReference type="Pfam" id="PF00364">
    <property type="entry name" value="Biotin_lipoyl"/>
    <property type="match status" value="1"/>
</dbReference>
<dbReference type="Gene3D" id="3.30.559.10">
    <property type="entry name" value="Chloramphenicol acetyltransferase-like domain"/>
    <property type="match status" value="1"/>
</dbReference>
<feature type="region of interest" description="Disordered" evidence="8">
    <location>
        <begin position="183"/>
        <end position="217"/>
    </location>
</feature>
<dbReference type="RefSeq" id="WP_057952365.1">
    <property type="nucleotide sequence ID" value="NZ_CP013118.1"/>
</dbReference>
<comment type="subunit">
    <text evidence="3">Forms a 24-polypeptide structural core with octahedral symmetry.</text>
</comment>
<dbReference type="Gene3D" id="2.40.50.100">
    <property type="match status" value="1"/>
</dbReference>
<reference evidence="11 12" key="1">
    <citation type="submission" date="2015-11" db="EMBL/GenBank/DDBJ databases">
        <title>Description and complete genome sequence of a novel strain predominating in hypersaline microbial mats and representing a new family of the Bacteriodetes phylum.</title>
        <authorList>
            <person name="Spring S."/>
            <person name="Bunk B."/>
            <person name="Sproer C."/>
            <person name="Klenk H.-P."/>
        </authorList>
    </citation>
    <scope>NUCLEOTIDE SEQUENCE [LARGE SCALE GENOMIC DNA]</scope>
    <source>
        <strain evidence="11 12">L21-Spi-D4</strain>
    </source>
</reference>
<dbReference type="SUPFAM" id="SSF52777">
    <property type="entry name" value="CoA-dependent acyltransferases"/>
    <property type="match status" value="1"/>
</dbReference>
<evidence type="ECO:0000256" key="6">
    <source>
        <dbReference type="ARBA" id="ARBA00023315"/>
    </source>
</evidence>